<keyword evidence="4 6" id="KW-1015">Disulfide bond</keyword>
<feature type="signal peptide" evidence="7">
    <location>
        <begin position="1"/>
        <end position="27"/>
    </location>
</feature>
<sequence>MDASVLSAICFSCFGLAIVTTIRETYAEDVRLGNHTIKVELVSRDNKTHNISKVDLAKIFGINATNASESTLGDYDYGDLCLHDAVNSTCGVVSLGCNMTCLDEVPQPLPDGVLCTDVTLAAVKSMPNYTNFSCSLGTCSYGCCVDFNNTAICEKFPVTSRGLKYKRSGYGHLRRRWQRRRQQWRRTTMFLRSHNSFRRKTCRAIRWLLNKAAPFMQFVIRLDHQQKNNSYMM</sequence>
<evidence type="ECO:0000313" key="8">
    <source>
        <dbReference type="EMBL" id="JAP86122.1"/>
    </source>
</evidence>
<keyword evidence="2 6" id="KW-0964">Secreted</keyword>
<protein>
    <recommendedName>
        <fullName evidence="6">Evasin</fullName>
    </recommendedName>
</protein>
<dbReference type="GO" id="GO:0005576">
    <property type="term" value="C:extracellular region"/>
    <property type="evidence" value="ECO:0007669"/>
    <property type="project" value="UniProtKB-SubCell"/>
</dbReference>
<feature type="chain" id="PRO_5007286877" description="Evasin" evidence="7">
    <location>
        <begin position="28"/>
        <end position="233"/>
    </location>
</feature>
<evidence type="ECO:0000256" key="4">
    <source>
        <dbReference type="ARBA" id="ARBA00023157"/>
    </source>
</evidence>
<dbReference type="Gene3D" id="2.30.130.100">
    <property type="match status" value="1"/>
</dbReference>
<evidence type="ECO:0000256" key="2">
    <source>
        <dbReference type="ARBA" id="ARBA00022525"/>
    </source>
</evidence>
<dbReference type="GO" id="GO:0019957">
    <property type="term" value="F:C-C chemokine binding"/>
    <property type="evidence" value="ECO:0007669"/>
    <property type="project" value="InterPro"/>
</dbReference>
<evidence type="ECO:0000256" key="1">
    <source>
        <dbReference type="ARBA" id="ARBA00004613"/>
    </source>
</evidence>
<dbReference type="Pfam" id="PF19429">
    <property type="entry name" value="EVA_Class_A"/>
    <property type="match status" value="1"/>
</dbReference>
<dbReference type="EMBL" id="GEDV01002435">
    <property type="protein sequence ID" value="JAP86122.1"/>
    <property type="molecule type" value="Transcribed_RNA"/>
</dbReference>
<accession>A0A131Z5R8</accession>
<comment type="subcellular location">
    <subcellularLocation>
        <location evidence="1 6">Secreted</location>
    </subcellularLocation>
</comment>
<reference evidence="8" key="1">
    <citation type="journal article" date="2016" name="Ticks Tick Borne Dis.">
        <title>De novo assembly and annotation of the salivary gland transcriptome of Rhipicephalus appendiculatus male and female ticks during blood feeding.</title>
        <authorList>
            <person name="de Castro M.H."/>
            <person name="de Klerk D."/>
            <person name="Pienaar R."/>
            <person name="Latif A.A."/>
            <person name="Rees D.J."/>
            <person name="Mans B.J."/>
        </authorList>
    </citation>
    <scope>NUCLEOTIDE SEQUENCE</scope>
    <source>
        <tissue evidence="8">Salivary glands</tissue>
    </source>
</reference>
<keyword evidence="5 6" id="KW-0325">Glycoprotein</keyword>
<organism evidence="8">
    <name type="scientific">Rhipicephalus appendiculatus</name>
    <name type="common">Brown ear tick</name>
    <dbReference type="NCBI Taxonomy" id="34631"/>
    <lineage>
        <taxon>Eukaryota</taxon>
        <taxon>Metazoa</taxon>
        <taxon>Ecdysozoa</taxon>
        <taxon>Arthropoda</taxon>
        <taxon>Chelicerata</taxon>
        <taxon>Arachnida</taxon>
        <taxon>Acari</taxon>
        <taxon>Parasitiformes</taxon>
        <taxon>Ixodida</taxon>
        <taxon>Ixodoidea</taxon>
        <taxon>Ixodidae</taxon>
        <taxon>Rhipicephalinae</taxon>
        <taxon>Rhipicephalus</taxon>
        <taxon>Rhipicephalus</taxon>
    </lineage>
</organism>
<evidence type="ECO:0000256" key="5">
    <source>
        <dbReference type="ARBA" id="ARBA00023180"/>
    </source>
</evidence>
<keyword evidence="3 6" id="KW-0732">Signal</keyword>
<comment type="function">
    <text evidence="6">Salivary chemokine-binding protein which binds to host chemokines.</text>
</comment>
<dbReference type="InterPro" id="IPR045797">
    <property type="entry name" value="EVA_Class_A"/>
</dbReference>
<evidence type="ECO:0000256" key="6">
    <source>
        <dbReference type="RuleBase" id="RU369006"/>
    </source>
</evidence>
<dbReference type="AlphaFoldDB" id="A0A131Z5R8"/>
<proteinExistence type="predicted"/>
<evidence type="ECO:0000256" key="3">
    <source>
        <dbReference type="ARBA" id="ARBA00022729"/>
    </source>
</evidence>
<name>A0A131Z5R8_RHIAP</name>
<evidence type="ECO:0000256" key="7">
    <source>
        <dbReference type="SAM" id="SignalP"/>
    </source>
</evidence>